<dbReference type="InterPro" id="IPR029058">
    <property type="entry name" value="AB_hydrolase_fold"/>
</dbReference>
<organism evidence="2 3">
    <name type="scientific">Papiliotrema laurentii</name>
    <name type="common">Cryptococcus laurentii</name>
    <dbReference type="NCBI Taxonomy" id="5418"/>
    <lineage>
        <taxon>Eukaryota</taxon>
        <taxon>Fungi</taxon>
        <taxon>Dikarya</taxon>
        <taxon>Basidiomycota</taxon>
        <taxon>Agaricomycotina</taxon>
        <taxon>Tremellomycetes</taxon>
        <taxon>Tremellales</taxon>
        <taxon>Rhynchogastremaceae</taxon>
        <taxon>Papiliotrema</taxon>
    </lineage>
</organism>
<keyword evidence="3" id="KW-1185">Reference proteome</keyword>
<reference evidence="2" key="1">
    <citation type="submission" date="2023-02" db="EMBL/GenBank/DDBJ databases">
        <title>Identification and recombinant expression of a fungal hydrolase from Papiliotrema laurentii that hydrolyzes apple cutin and clears colloidal polyester polyurethane.</title>
        <authorList>
            <consortium name="DOE Joint Genome Institute"/>
            <person name="Roman V.A."/>
            <person name="Bojanowski C."/>
            <person name="Crable B.R."/>
            <person name="Wagner D.N."/>
            <person name="Hung C.S."/>
            <person name="Nadeau L.J."/>
            <person name="Schratz L."/>
            <person name="Haridas S."/>
            <person name="Pangilinan J."/>
            <person name="Lipzen A."/>
            <person name="Na H."/>
            <person name="Yan M."/>
            <person name="Ng V."/>
            <person name="Grigoriev I.V."/>
            <person name="Spatafora J.W."/>
            <person name="Barlow D."/>
            <person name="Biffinger J."/>
            <person name="Kelley-Loughnane N."/>
            <person name="Varaljay V.A."/>
            <person name="Crookes-Goodson W.J."/>
        </authorList>
    </citation>
    <scope>NUCLEOTIDE SEQUENCE</scope>
    <source>
        <strain evidence="2">5307AH</strain>
    </source>
</reference>
<gene>
    <name evidence="2" type="ORF">DB88DRAFT_541500</name>
</gene>
<dbReference type="PANTHER" id="PTHR33840">
    <property type="match status" value="1"/>
</dbReference>
<evidence type="ECO:0000313" key="3">
    <source>
        <dbReference type="Proteomes" id="UP001182556"/>
    </source>
</evidence>
<feature type="domain" description="T6SS Phospholipase effector Tle1-like catalytic" evidence="1">
    <location>
        <begin position="4"/>
        <end position="308"/>
    </location>
</feature>
<dbReference type="AlphaFoldDB" id="A0AAD9CX46"/>
<dbReference type="PANTHER" id="PTHR33840:SF1">
    <property type="entry name" value="TLE1 PHOSPHOLIPASE DOMAIN-CONTAINING PROTEIN"/>
    <property type="match status" value="1"/>
</dbReference>
<name>A0AAD9CX46_PAPLA</name>
<protein>
    <recommendedName>
        <fullName evidence="1">T6SS Phospholipase effector Tle1-like catalytic domain-containing protein</fullName>
    </recommendedName>
</protein>
<dbReference type="Pfam" id="PF09994">
    <property type="entry name" value="T6SS_Tle1-like_cat"/>
    <property type="match status" value="1"/>
</dbReference>
<sequence>MMPRNICILLDGTGNEFGQKNTNVIKLKQILKEDADEQLVYYSSGLGTILPVGTSTWSNFKVKLARGVDMALARNFADFVCEAYRYLMDCYRPGDKIFLFGFSRGAYVARALAGMIQQVGLLSPGNHSQIRPAYEIYRAQDDALGRWGYDAVLHYRTIFGLSRKVSIEFVGVWDTVSSLGLFTLPRLPFAAGPKFVRYFRQALALDERRVRFTPEYFRTDEEHRRLLRELRLFFGREQTATQSLVVRGVFEENVRTLERDYPRKDAETGNDTAVEVWFMGCHSDVGGGNDVNGARSLSNIPFRWMLREALSCGILLDPLGFALLRAVRLPGRAGDPTDEKFTALLKYVTSREFRASQTARDRLEKHNKARELSEGIASEVLSQIVSRLAEYDAGKLGYTSPDAGSRVHPSLSAGWWPLEMLPLQTRTYAAHGTQIYDTYRQNLGGGRQIIPGQKIHRSVLNRLVFDHSYSARLAKKDRYFRPAAQVAEGMPSWDSIRLGKASTSDIWAE</sequence>
<dbReference type="SUPFAM" id="SSF53474">
    <property type="entry name" value="alpha/beta-Hydrolases"/>
    <property type="match status" value="1"/>
</dbReference>
<evidence type="ECO:0000313" key="2">
    <source>
        <dbReference type="EMBL" id="KAK1922359.1"/>
    </source>
</evidence>
<proteinExistence type="predicted"/>
<dbReference type="EMBL" id="JAODAN010000008">
    <property type="protein sequence ID" value="KAK1922359.1"/>
    <property type="molecule type" value="Genomic_DNA"/>
</dbReference>
<accession>A0AAD9CX46</accession>
<evidence type="ECO:0000259" key="1">
    <source>
        <dbReference type="Pfam" id="PF09994"/>
    </source>
</evidence>
<dbReference type="Proteomes" id="UP001182556">
    <property type="component" value="Unassembled WGS sequence"/>
</dbReference>
<dbReference type="InterPro" id="IPR018712">
    <property type="entry name" value="Tle1-like_cat"/>
</dbReference>
<comment type="caution">
    <text evidence="2">The sequence shown here is derived from an EMBL/GenBank/DDBJ whole genome shotgun (WGS) entry which is preliminary data.</text>
</comment>